<sequence length="593" mass="65570">MSALPSEAAIFIGLAGGVQVLFLWSTCSFLVRHLAEIRRFGAFLREACTRARANVNGQSTADDFEELVLHEMQRRRSRLAGGLIGMYAVVCCGFMLTFQLRVEEDWLPMISWGCLAHASCLTLCLWIPALMKWDLFYVLFCWSCLFYLSPLVSEPLQYLEISWAFLLVLRIPLAIIPRKILSPFLCNLGFWLMLLARLLMDDWSLAESLTTGLVAMELVGSLLVMGAALLVDAFLRTSAKQDLQTGGFSQLSQQLNAATSLLHLACDAVVELDANLRLTKHSPELAAMLLRDFQGASLAGMGLTDLMPDRDAARAMTHLVDFRSTSSSSQQPTSLRKSAHAFQSRLVDSGATKISVEIFQVMYRPVGGETCHLVGIKDITDTQAQAPSVSEGSESGHHLQDQFSGSGRSPEWERSQQARVCLDLDVDLLTVVAATAPLTEVVGKSLRTLFPQNICMLMQRISQEGRLFLERNEPLPSRAFSFDELPLKLDEKTETISGHMQLAKNATEQVHVLMFFHCTGPDPRHSSRSTSRSISPLSPRTPLSTGSLSPVSPMSPRSSQRVSRRRERSDSRERRSGSAAEGVSRGSGRMLQL</sequence>
<feature type="compositionally biased region" description="Low complexity" evidence="1">
    <location>
        <begin position="528"/>
        <end position="561"/>
    </location>
</feature>
<comment type="caution">
    <text evidence="3">The sequence shown here is derived from an EMBL/GenBank/DDBJ whole genome shotgun (WGS) entry which is preliminary data.</text>
</comment>
<feature type="transmembrane region" description="Helical" evidence="2">
    <location>
        <begin position="135"/>
        <end position="152"/>
    </location>
</feature>
<feature type="compositionally biased region" description="Basic and acidic residues" evidence="1">
    <location>
        <begin position="567"/>
        <end position="576"/>
    </location>
</feature>
<evidence type="ECO:0000256" key="1">
    <source>
        <dbReference type="SAM" id="MobiDB-lite"/>
    </source>
</evidence>
<gene>
    <name evidence="3" type="ORF">CCMP2556_LOCUS19255</name>
</gene>
<protein>
    <recommendedName>
        <fullName evidence="5">PAS domain-containing protein</fullName>
    </recommendedName>
</protein>
<feature type="region of interest" description="Disordered" evidence="1">
    <location>
        <begin position="521"/>
        <end position="593"/>
    </location>
</feature>
<feature type="transmembrane region" description="Helical" evidence="2">
    <location>
        <begin position="106"/>
        <end position="128"/>
    </location>
</feature>
<accession>A0ABP0L560</accession>
<evidence type="ECO:0008006" key="5">
    <source>
        <dbReference type="Google" id="ProtNLM"/>
    </source>
</evidence>
<feature type="transmembrane region" description="Helical" evidence="2">
    <location>
        <begin position="158"/>
        <end position="176"/>
    </location>
</feature>
<feature type="transmembrane region" description="Helical" evidence="2">
    <location>
        <begin position="6"/>
        <end position="31"/>
    </location>
</feature>
<feature type="transmembrane region" description="Helical" evidence="2">
    <location>
        <begin position="183"/>
        <end position="200"/>
    </location>
</feature>
<proteinExistence type="predicted"/>
<keyword evidence="2" id="KW-1133">Transmembrane helix</keyword>
<dbReference type="EMBL" id="CAXAMN010011112">
    <property type="protein sequence ID" value="CAK9033917.1"/>
    <property type="molecule type" value="Genomic_DNA"/>
</dbReference>
<keyword evidence="4" id="KW-1185">Reference proteome</keyword>
<feature type="transmembrane region" description="Helical" evidence="2">
    <location>
        <begin position="212"/>
        <end position="235"/>
    </location>
</feature>
<keyword evidence="2" id="KW-0472">Membrane</keyword>
<dbReference type="Proteomes" id="UP001642484">
    <property type="component" value="Unassembled WGS sequence"/>
</dbReference>
<evidence type="ECO:0000256" key="2">
    <source>
        <dbReference type="SAM" id="Phobius"/>
    </source>
</evidence>
<keyword evidence="2" id="KW-0812">Transmembrane</keyword>
<evidence type="ECO:0000313" key="4">
    <source>
        <dbReference type="Proteomes" id="UP001642484"/>
    </source>
</evidence>
<evidence type="ECO:0000313" key="3">
    <source>
        <dbReference type="EMBL" id="CAK9033917.1"/>
    </source>
</evidence>
<organism evidence="3 4">
    <name type="scientific">Durusdinium trenchii</name>
    <dbReference type="NCBI Taxonomy" id="1381693"/>
    <lineage>
        <taxon>Eukaryota</taxon>
        <taxon>Sar</taxon>
        <taxon>Alveolata</taxon>
        <taxon>Dinophyceae</taxon>
        <taxon>Suessiales</taxon>
        <taxon>Symbiodiniaceae</taxon>
        <taxon>Durusdinium</taxon>
    </lineage>
</organism>
<reference evidence="3 4" key="1">
    <citation type="submission" date="2024-02" db="EMBL/GenBank/DDBJ databases">
        <authorList>
            <person name="Chen Y."/>
            <person name="Shah S."/>
            <person name="Dougan E. K."/>
            <person name="Thang M."/>
            <person name="Chan C."/>
        </authorList>
    </citation>
    <scope>NUCLEOTIDE SEQUENCE [LARGE SCALE GENOMIC DNA]</scope>
</reference>
<name>A0ABP0L560_9DINO</name>
<feature type="transmembrane region" description="Helical" evidence="2">
    <location>
        <begin position="79"/>
        <end position="100"/>
    </location>
</feature>
<feature type="region of interest" description="Disordered" evidence="1">
    <location>
        <begin position="384"/>
        <end position="410"/>
    </location>
</feature>
<feature type="compositionally biased region" description="Polar residues" evidence="1">
    <location>
        <begin position="384"/>
        <end position="393"/>
    </location>
</feature>